<protein>
    <recommendedName>
        <fullName evidence="13">DNA 3'-5' helicase</fullName>
        <ecNumber evidence="13">5.6.2.4</ecNumber>
    </recommendedName>
</protein>
<dbReference type="PANTHER" id="PTHR11070:SF2">
    <property type="entry name" value="ATP-DEPENDENT DNA HELICASE SRS2"/>
    <property type="match status" value="1"/>
</dbReference>
<dbReference type="SUPFAM" id="SSF52540">
    <property type="entry name" value="P-loop containing nucleoside triphosphate hydrolases"/>
    <property type="match status" value="1"/>
</dbReference>
<dbReference type="Gene3D" id="1.10.10.2910">
    <property type="match status" value="1"/>
</dbReference>
<keyword evidence="20" id="KW-1185">Reference proteome</keyword>
<dbReference type="Proteomes" id="UP000612362">
    <property type="component" value="Unassembled WGS sequence"/>
</dbReference>
<evidence type="ECO:0000256" key="5">
    <source>
        <dbReference type="ARBA" id="ARBA00022801"/>
    </source>
</evidence>
<evidence type="ECO:0000256" key="16">
    <source>
        <dbReference type="SAM" id="MobiDB-lite"/>
    </source>
</evidence>
<evidence type="ECO:0000313" key="19">
    <source>
        <dbReference type="EMBL" id="GHO43670.1"/>
    </source>
</evidence>
<feature type="binding site" evidence="15">
    <location>
        <begin position="277"/>
        <end position="284"/>
    </location>
    <ligand>
        <name>ATP</name>
        <dbReference type="ChEBI" id="CHEBI:30616"/>
    </ligand>
</feature>
<dbReference type="InterPro" id="IPR010359">
    <property type="entry name" value="IrrE_HExxH"/>
</dbReference>
<accession>A0A8J3MST5</accession>
<name>A0A8J3MST5_9CHLR</name>
<keyword evidence="11" id="KW-0413">Isomerase</keyword>
<dbReference type="PROSITE" id="PS51198">
    <property type="entry name" value="UVRD_HELICASE_ATP_BIND"/>
    <property type="match status" value="1"/>
</dbReference>
<dbReference type="InterPro" id="IPR000212">
    <property type="entry name" value="DNA_helicase_UvrD/REP"/>
</dbReference>
<dbReference type="GO" id="GO:0000725">
    <property type="term" value="P:recombinational repair"/>
    <property type="evidence" value="ECO:0007669"/>
    <property type="project" value="TreeGrafter"/>
</dbReference>
<evidence type="ECO:0000259" key="18">
    <source>
        <dbReference type="PROSITE" id="PS51217"/>
    </source>
</evidence>
<evidence type="ECO:0000256" key="6">
    <source>
        <dbReference type="ARBA" id="ARBA00022806"/>
    </source>
</evidence>
<feature type="compositionally biased region" description="Polar residues" evidence="16">
    <location>
        <begin position="237"/>
        <end position="252"/>
    </location>
</feature>
<evidence type="ECO:0000256" key="9">
    <source>
        <dbReference type="ARBA" id="ARBA00023125"/>
    </source>
</evidence>
<dbReference type="Gene3D" id="1.10.486.10">
    <property type="entry name" value="PCRA, domain 4"/>
    <property type="match status" value="1"/>
</dbReference>
<dbReference type="InterPro" id="IPR013986">
    <property type="entry name" value="DExx_box_DNA_helicase_dom_sf"/>
</dbReference>
<dbReference type="EC" id="5.6.2.4" evidence="13"/>
<evidence type="ECO:0000256" key="12">
    <source>
        <dbReference type="ARBA" id="ARBA00034617"/>
    </source>
</evidence>
<evidence type="ECO:0000256" key="15">
    <source>
        <dbReference type="PROSITE-ProRule" id="PRU00560"/>
    </source>
</evidence>
<evidence type="ECO:0000256" key="10">
    <source>
        <dbReference type="ARBA" id="ARBA00023204"/>
    </source>
</evidence>
<dbReference type="AlphaFoldDB" id="A0A8J3MST5"/>
<dbReference type="InterPro" id="IPR014017">
    <property type="entry name" value="DNA_helicase_UvrD-like_C"/>
</dbReference>
<dbReference type="GO" id="GO:0003677">
    <property type="term" value="F:DNA binding"/>
    <property type="evidence" value="ECO:0007669"/>
    <property type="project" value="UniProtKB-KW"/>
</dbReference>
<dbReference type="CDD" id="cd17932">
    <property type="entry name" value="DEXQc_UvrD"/>
    <property type="match status" value="1"/>
</dbReference>
<dbReference type="InterPro" id="IPR038726">
    <property type="entry name" value="PDDEXK_AddAB-type"/>
</dbReference>
<keyword evidence="4" id="KW-0227">DNA damage</keyword>
<proteinExistence type="inferred from homology"/>
<evidence type="ECO:0000256" key="2">
    <source>
        <dbReference type="ARBA" id="ARBA00022722"/>
    </source>
</evidence>
<dbReference type="Pfam" id="PF13361">
    <property type="entry name" value="UvrD_C"/>
    <property type="match status" value="1"/>
</dbReference>
<comment type="catalytic activity">
    <reaction evidence="12">
        <text>Couples ATP hydrolysis with the unwinding of duplex DNA by translocating in the 3'-5' direction.</text>
        <dbReference type="EC" id="5.6.2.4"/>
    </reaction>
</comment>
<evidence type="ECO:0000256" key="8">
    <source>
        <dbReference type="ARBA" id="ARBA00022840"/>
    </source>
</evidence>
<sequence length="1230" mass="139989">MESVIEHSWYTFAEQSARLVRDQFHKDHPSWQTDEVPLDELVDWLGLDVETFHAADYPEGTFGFMDPDEDENLVWLCRNMLETLRRFTLAHELGHAVLHCHGNERIQHLVDLVERSIQDQQKTDKMRSWQPVSLPLPHPSRADPCQEQDVNVDLSSILDQEHFQEALGIGISYDPRSQRELAANVFAAELLMPRERVRELYLAQHVAPASLAGLFGVSQTAMLNRLAALMQEALNPITKQDPSLPSEPTQETPRPKKSYDQYQQAAIEAPSPALIVAGPGSGKTSTLIGRIEHMVNVRNVPPRHILALTFSRKAAQEMEERLSQVLTRQLPRVSTFHAFCADLLRQHGHLVGLRGDFTLIDEAEGYFLLRQMANSMRLKHYIKLSAPTFYFPDMLKAISRAKDELVTPQEYERLARSMLDQAQELGEGNEEVLESAEKALEVAQVYALYEDALARRGDCDFGGLLMLAVRLLREYPEVLEEQQQLYQHILVDEFQDMNRASGVLLRVLAGGAGRVWVVGDANQAIYGFRGASPANISQFEHDFPGAVILPLSRNYRSRPDLISLAEAFRCTYLEPEQIPGKNQPVRSAPLEAYVTLARAKDEPGELAGIIEDIQHKRRQGYDFKDMMILCRTRSQAQKITRALLDAGLPTHERAGTLEQEHVKDALGMLLLLSEPGGKGLMRVMRLPDYQLSQEDLETLLLSAHERQMPLRTLLLSGDIPLTVSEKGRHSLRRLEGSMRALQQCNDTWSLLGQYLLQETGLVRDLLAHPEDETGRSLLLDYDRLLQLARHYDQQLEVRWRVLEQEALEEMSMETRLKGFLEYLSLLVVLRQDGATREISDAEEEANIIQVMTLHASKGLEFPVVYMPGLVQNRFPLMYRSSVINAPDSMLPAESSGRVAHDSGESCLFYVGITRARDYLILSHSERYGKRSYKRSLFLDPLETGIPQERLTQLVWEVQGDAEERLREALTPDSMQPGERFLARMRPNSLSSGVLEAYGRCPRQYAYSMIYHFDGESDAYRLFWQATQKTVEALHTRLANASDESAEPLTDQELAELYMRHWRDLGGEGVPFAPMYEEHGLEVVEAMRRKLVAQDSTRWSMRESLHVDIAGRPVRVTVDRIESSAQPEEERPLRFVRTRYGKTKTRPQADTRELFYTLASRQLHPGREVELHSHNMSTGETVPIKLTAKKEQSLYSELERSIEGLERDAFPAQPAEPMRCPSCPFFFICPA</sequence>
<dbReference type="GO" id="GO:0043138">
    <property type="term" value="F:3'-5' DNA helicase activity"/>
    <property type="evidence" value="ECO:0007669"/>
    <property type="project" value="UniProtKB-EC"/>
</dbReference>
<keyword evidence="7" id="KW-0269">Exonuclease</keyword>
<dbReference type="Gene3D" id="3.40.50.300">
    <property type="entry name" value="P-loop containing nucleotide triphosphate hydrolases"/>
    <property type="match status" value="2"/>
</dbReference>
<gene>
    <name evidence="19" type="ORF">KSX_18330</name>
</gene>
<keyword evidence="5 15" id="KW-0378">Hydrolase</keyword>
<dbReference type="GO" id="GO:0005524">
    <property type="term" value="F:ATP binding"/>
    <property type="evidence" value="ECO:0007669"/>
    <property type="project" value="UniProtKB-UniRule"/>
</dbReference>
<reference evidence="19" key="1">
    <citation type="submission" date="2020-10" db="EMBL/GenBank/DDBJ databases">
        <title>Taxonomic study of unclassified bacteria belonging to the class Ktedonobacteria.</title>
        <authorList>
            <person name="Yabe S."/>
            <person name="Wang C.M."/>
            <person name="Zheng Y."/>
            <person name="Sakai Y."/>
            <person name="Cavaletti L."/>
            <person name="Monciardini P."/>
            <person name="Donadio S."/>
        </authorList>
    </citation>
    <scope>NUCLEOTIDE SEQUENCE</scope>
    <source>
        <strain evidence="19">SOSP1-1</strain>
    </source>
</reference>
<evidence type="ECO:0000259" key="17">
    <source>
        <dbReference type="PROSITE" id="PS51198"/>
    </source>
</evidence>
<dbReference type="EMBL" id="BNJF01000001">
    <property type="protein sequence ID" value="GHO43670.1"/>
    <property type="molecule type" value="Genomic_DNA"/>
</dbReference>
<comment type="caution">
    <text evidence="19">The sequence shown here is derived from an EMBL/GenBank/DDBJ whole genome shotgun (WGS) entry which is preliminary data.</text>
</comment>
<keyword evidence="3 15" id="KW-0547">Nucleotide-binding</keyword>
<dbReference type="InterPro" id="IPR027417">
    <property type="entry name" value="P-loop_NTPase"/>
</dbReference>
<dbReference type="InterPro" id="IPR014016">
    <property type="entry name" value="UvrD-like_ATP-bd"/>
</dbReference>
<keyword evidence="8 15" id="KW-0067">ATP-binding</keyword>
<dbReference type="Gene3D" id="1.10.10.160">
    <property type="match status" value="1"/>
</dbReference>
<keyword evidence="2" id="KW-0540">Nuclease</keyword>
<evidence type="ECO:0000256" key="13">
    <source>
        <dbReference type="ARBA" id="ARBA00034808"/>
    </source>
</evidence>
<keyword evidence="9" id="KW-0238">DNA-binding</keyword>
<dbReference type="Pfam" id="PF00580">
    <property type="entry name" value="UvrD-helicase"/>
    <property type="match status" value="1"/>
</dbReference>
<feature type="domain" description="UvrD-like helicase ATP-binding" evidence="17">
    <location>
        <begin position="256"/>
        <end position="558"/>
    </location>
</feature>
<keyword evidence="6 15" id="KW-0347">Helicase</keyword>
<dbReference type="GO" id="GO:0004527">
    <property type="term" value="F:exonuclease activity"/>
    <property type="evidence" value="ECO:0007669"/>
    <property type="project" value="UniProtKB-KW"/>
</dbReference>
<evidence type="ECO:0000256" key="14">
    <source>
        <dbReference type="ARBA" id="ARBA00048988"/>
    </source>
</evidence>
<organism evidence="19 20">
    <name type="scientific">Ktedonospora formicarum</name>
    <dbReference type="NCBI Taxonomy" id="2778364"/>
    <lineage>
        <taxon>Bacteria</taxon>
        <taxon>Bacillati</taxon>
        <taxon>Chloroflexota</taxon>
        <taxon>Ktedonobacteria</taxon>
        <taxon>Ktedonobacterales</taxon>
        <taxon>Ktedonobacteraceae</taxon>
        <taxon>Ktedonospora</taxon>
    </lineage>
</organism>
<dbReference type="PANTHER" id="PTHR11070">
    <property type="entry name" value="UVRD / RECB / PCRA DNA HELICASE FAMILY MEMBER"/>
    <property type="match status" value="1"/>
</dbReference>
<evidence type="ECO:0000313" key="20">
    <source>
        <dbReference type="Proteomes" id="UP000612362"/>
    </source>
</evidence>
<feature type="region of interest" description="Disordered" evidence="16">
    <location>
        <begin position="237"/>
        <end position="262"/>
    </location>
</feature>
<comment type="catalytic activity">
    <reaction evidence="14">
        <text>ATP + H2O = ADP + phosphate + H(+)</text>
        <dbReference type="Rhea" id="RHEA:13065"/>
        <dbReference type="ChEBI" id="CHEBI:15377"/>
        <dbReference type="ChEBI" id="CHEBI:15378"/>
        <dbReference type="ChEBI" id="CHEBI:30616"/>
        <dbReference type="ChEBI" id="CHEBI:43474"/>
        <dbReference type="ChEBI" id="CHEBI:456216"/>
        <dbReference type="EC" id="5.6.2.4"/>
    </reaction>
</comment>
<evidence type="ECO:0000256" key="11">
    <source>
        <dbReference type="ARBA" id="ARBA00023235"/>
    </source>
</evidence>
<dbReference type="RefSeq" id="WP_220193128.1">
    <property type="nucleotide sequence ID" value="NZ_BNJF01000001.1"/>
</dbReference>
<evidence type="ECO:0000256" key="3">
    <source>
        <dbReference type="ARBA" id="ARBA00022741"/>
    </source>
</evidence>
<dbReference type="Pfam" id="PF06114">
    <property type="entry name" value="Peptidase_M78"/>
    <property type="match status" value="1"/>
</dbReference>
<dbReference type="Pfam" id="PF12705">
    <property type="entry name" value="PDDEXK_1"/>
    <property type="match status" value="1"/>
</dbReference>
<comment type="similarity">
    <text evidence="1">Belongs to the helicase family. UvrD subfamily.</text>
</comment>
<feature type="domain" description="UvrD-like helicase C-terminal" evidence="18">
    <location>
        <begin position="552"/>
        <end position="858"/>
    </location>
</feature>
<dbReference type="PROSITE" id="PS51217">
    <property type="entry name" value="UVRD_HELICASE_CTER"/>
    <property type="match status" value="1"/>
</dbReference>
<keyword evidence="10" id="KW-0234">DNA repair</keyword>
<evidence type="ECO:0000256" key="1">
    <source>
        <dbReference type="ARBA" id="ARBA00009922"/>
    </source>
</evidence>
<evidence type="ECO:0000256" key="7">
    <source>
        <dbReference type="ARBA" id="ARBA00022839"/>
    </source>
</evidence>
<evidence type="ECO:0000256" key="4">
    <source>
        <dbReference type="ARBA" id="ARBA00022763"/>
    </source>
</evidence>